<reference evidence="1 2" key="1">
    <citation type="submission" date="2020-09" db="EMBL/GenBank/DDBJ databases">
        <title>Characterization of Paenibacillus peoriae strain ZF390 with broad-spectrum antimicrobial activity as a potential biocontrol agent.</title>
        <authorList>
            <person name="Li L."/>
            <person name="Zhao Y."/>
            <person name="Li B."/>
            <person name="Xie X."/>
        </authorList>
    </citation>
    <scope>NUCLEOTIDE SEQUENCE [LARGE SCALE GENOMIC DNA]</scope>
    <source>
        <strain evidence="1 2">ZF390</strain>
    </source>
</reference>
<gene>
    <name evidence="1" type="ORF">IAQ67_15455</name>
</gene>
<dbReference type="AlphaFoldDB" id="A0A7H0Y2I9"/>
<name>A0A7H0Y2I9_9BACL</name>
<evidence type="ECO:0000313" key="1">
    <source>
        <dbReference type="EMBL" id="QNR65297.1"/>
    </source>
</evidence>
<evidence type="ECO:0000313" key="2">
    <source>
        <dbReference type="Proteomes" id="UP000516384"/>
    </source>
</evidence>
<dbReference type="EMBL" id="CP061172">
    <property type="protein sequence ID" value="QNR65297.1"/>
    <property type="molecule type" value="Genomic_DNA"/>
</dbReference>
<proteinExistence type="predicted"/>
<dbReference type="RefSeq" id="WP_190297201.1">
    <property type="nucleotide sequence ID" value="NZ_CP061172.1"/>
</dbReference>
<dbReference type="Proteomes" id="UP000516384">
    <property type="component" value="Chromosome"/>
</dbReference>
<accession>A0A7H0Y2I9</accession>
<organism evidence="1 2">
    <name type="scientific">Paenibacillus peoriae</name>
    <dbReference type="NCBI Taxonomy" id="59893"/>
    <lineage>
        <taxon>Bacteria</taxon>
        <taxon>Bacillati</taxon>
        <taxon>Bacillota</taxon>
        <taxon>Bacilli</taxon>
        <taxon>Bacillales</taxon>
        <taxon>Paenibacillaceae</taxon>
        <taxon>Paenibacillus</taxon>
    </lineage>
</organism>
<protein>
    <submittedName>
        <fullName evidence="1">Uncharacterized protein</fullName>
    </submittedName>
</protein>
<sequence length="69" mass="7833">MLEIEKVKERLSQLDELEARSLLLIIYARLDTAINGTGGDEVFKETAMDLFDIFKKLPSKPLPQLPKSD</sequence>